<feature type="signal peptide" evidence="1">
    <location>
        <begin position="1"/>
        <end position="23"/>
    </location>
</feature>
<evidence type="ECO:0000313" key="2">
    <source>
        <dbReference type="EMBL" id="JAE00494.1"/>
    </source>
</evidence>
<feature type="chain" id="PRO_5002045469" description="Secreted protein" evidence="1">
    <location>
        <begin position="24"/>
        <end position="87"/>
    </location>
</feature>
<evidence type="ECO:0008006" key="3">
    <source>
        <dbReference type="Google" id="ProtNLM"/>
    </source>
</evidence>
<accession>A0A0A9ENB7</accession>
<reference evidence="2" key="2">
    <citation type="journal article" date="2015" name="Data Brief">
        <title>Shoot transcriptome of the giant reed, Arundo donax.</title>
        <authorList>
            <person name="Barrero R.A."/>
            <person name="Guerrero F.D."/>
            <person name="Moolhuijzen P."/>
            <person name="Goolsby J.A."/>
            <person name="Tidwell J."/>
            <person name="Bellgard S.E."/>
            <person name="Bellgard M.I."/>
        </authorList>
    </citation>
    <scope>NUCLEOTIDE SEQUENCE</scope>
    <source>
        <tissue evidence="2">Shoot tissue taken approximately 20 cm above the soil surface</tissue>
    </source>
</reference>
<keyword evidence="1" id="KW-0732">Signal</keyword>
<name>A0A0A9ENB7_ARUDO</name>
<proteinExistence type="predicted"/>
<sequence length="87" mass="8899">MKSTWGKAFTKSWISLLLGGAAPLDTCTKESNGNAAATSAAMMGGTGGKCVTLNLSMALTASPASNLFMTTTVEPSERSPTAKSERP</sequence>
<reference evidence="2" key="1">
    <citation type="submission" date="2014-09" db="EMBL/GenBank/DDBJ databases">
        <authorList>
            <person name="Magalhaes I.L.F."/>
            <person name="Oliveira U."/>
            <person name="Santos F.R."/>
            <person name="Vidigal T.H.D.A."/>
            <person name="Brescovit A.D."/>
            <person name="Santos A.J."/>
        </authorList>
    </citation>
    <scope>NUCLEOTIDE SEQUENCE</scope>
    <source>
        <tissue evidence="2">Shoot tissue taken approximately 20 cm above the soil surface</tissue>
    </source>
</reference>
<dbReference type="AlphaFoldDB" id="A0A0A9ENB7"/>
<dbReference type="EMBL" id="GBRH01197402">
    <property type="protein sequence ID" value="JAE00494.1"/>
    <property type="molecule type" value="Transcribed_RNA"/>
</dbReference>
<evidence type="ECO:0000256" key="1">
    <source>
        <dbReference type="SAM" id="SignalP"/>
    </source>
</evidence>
<protein>
    <recommendedName>
        <fullName evidence="3">Secreted protein</fullName>
    </recommendedName>
</protein>
<organism evidence="2">
    <name type="scientific">Arundo donax</name>
    <name type="common">Giant reed</name>
    <name type="synonym">Donax arundinaceus</name>
    <dbReference type="NCBI Taxonomy" id="35708"/>
    <lineage>
        <taxon>Eukaryota</taxon>
        <taxon>Viridiplantae</taxon>
        <taxon>Streptophyta</taxon>
        <taxon>Embryophyta</taxon>
        <taxon>Tracheophyta</taxon>
        <taxon>Spermatophyta</taxon>
        <taxon>Magnoliopsida</taxon>
        <taxon>Liliopsida</taxon>
        <taxon>Poales</taxon>
        <taxon>Poaceae</taxon>
        <taxon>PACMAD clade</taxon>
        <taxon>Arundinoideae</taxon>
        <taxon>Arundineae</taxon>
        <taxon>Arundo</taxon>
    </lineage>
</organism>